<keyword evidence="5" id="KW-1185">Reference proteome</keyword>
<name>A0ABQ9P0P0_9PEZI</name>
<keyword evidence="2" id="KW-0539">Nucleus</keyword>
<protein>
    <recommendedName>
        <fullName evidence="6">DNA recombination and repair protein Rad51-like C-terminal domain-containing protein</fullName>
    </recommendedName>
</protein>
<dbReference type="PANTHER" id="PTHR46457:SF1">
    <property type="entry name" value="DNA REPAIR PROTEIN RAD51 HOMOLOG 4"/>
    <property type="match status" value="1"/>
</dbReference>
<evidence type="ECO:0000256" key="3">
    <source>
        <dbReference type="SAM" id="MobiDB-lite"/>
    </source>
</evidence>
<evidence type="ECO:0000256" key="1">
    <source>
        <dbReference type="ARBA" id="ARBA00004123"/>
    </source>
</evidence>
<dbReference type="PANTHER" id="PTHR46457">
    <property type="entry name" value="DNA REPAIR PROTEIN RAD51 HOMOLOG 4"/>
    <property type="match status" value="1"/>
</dbReference>
<feature type="compositionally biased region" description="Acidic residues" evidence="3">
    <location>
        <begin position="169"/>
        <end position="178"/>
    </location>
</feature>
<sequence>MCLILSAHQISNNLLATHLLVNPSSSAAIVDTTGNFSVLRLHSTLVFHLKSQRALKKSHKLANDPEPQQSIAQDAGNANHPGEEAETASPADVAEEEGNEETVAAKMLDRVKIMRVFDFVGVIEAISEIRDELEKPPAAPSDSSPMPSSPPPMPREPGMRRTVSKIGDSEDEDEEDMLFDSAAEAAEPSREPTSETIKEPAVEASSEHIPSSTSPPSGKTGMIIIDNITHVLSPLMKTDYVQAHTLLTTSLRSLTHLTRTHDICTILINGALTPRPPTSAPPVSSYPDQGTADPPSEQPEHRPEPDPHPSIFASNTARPALGRTFPFLVDVHVFVSCLPKRRDAGVVYGGGEGDGRRGRDREGRQAEMVSVVEVLGDRFGERVGRWGAFGVGEGGVEIKDVF</sequence>
<feature type="region of interest" description="Disordered" evidence="3">
    <location>
        <begin position="133"/>
        <end position="220"/>
    </location>
</feature>
<dbReference type="InterPro" id="IPR027417">
    <property type="entry name" value="P-loop_NTPase"/>
</dbReference>
<dbReference type="Gene3D" id="3.40.50.300">
    <property type="entry name" value="P-loop containing nucleotide triphosphate hydrolases"/>
    <property type="match status" value="1"/>
</dbReference>
<dbReference type="InterPro" id="IPR051988">
    <property type="entry name" value="HRR_RAD51_Paralog"/>
</dbReference>
<feature type="compositionally biased region" description="Basic and acidic residues" evidence="3">
    <location>
        <begin position="298"/>
        <end position="307"/>
    </location>
</feature>
<gene>
    <name evidence="4" type="ORF">H2201_001588</name>
</gene>
<reference evidence="4" key="1">
    <citation type="submission" date="2022-10" db="EMBL/GenBank/DDBJ databases">
        <title>Culturing micro-colonial fungi from biological soil crusts in the Mojave desert and describing Neophaeococcomyces mojavensis, and introducing the new genera and species Taxawa tesnikishii.</title>
        <authorList>
            <person name="Kurbessoian T."/>
            <person name="Stajich J.E."/>
        </authorList>
    </citation>
    <scope>NUCLEOTIDE SEQUENCE</scope>
    <source>
        <strain evidence="4">TK_1</strain>
    </source>
</reference>
<organism evidence="4 5">
    <name type="scientific">Coniosporium apollinis</name>
    <dbReference type="NCBI Taxonomy" id="61459"/>
    <lineage>
        <taxon>Eukaryota</taxon>
        <taxon>Fungi</taxon>
        <taxon>Dikarya</taxon>
        <taxon>Ascomycota</taxon>
        <taxon>Pezizomycotina</taxon>
        <taxon>Dothideomycetes</taxon>
        <taxon>Dothideomycetes incertae sedis</taxon>
        <taxon>Coniosporium</taxon>
    </lineage>
</organism>
<evidence type="ECO:0000313" key="5">
    <source>
        <dbReference type="Proteomes" id="UP001172684"/>
    </source>
</evidence>
<feature type="region of interest" description="Disordered" evidence="3">
    <location>
        <begin position="57"/>
        <end position="101"/>
    </location>
</feature>
<accession>A0ABQ9P0P0</accession>
<evidence type="ECO:0008006" key="6">
    <source>
        <dbReference type="Google" id="ProtNLM"/>
    </source>
</evidence>
<dbReference type="EMBL" id="JAPDRL010000008">
    <property type="protein sequence ID" value="KAJ9668159.1"/>
    <property type="molecule type" value="Genomic_DNA"/>
</dbReference>
<comment type="subcellular location">
    <subcellularLocation>
        <location evidence="1">Nucleus</location>
    </subcellularLocation>
</comment>
<proteinExistence type="predicted"/>
<dbReference type="Proteomes" id="UP001172684">
    <property type="component" value="Unassembled WGS sequence"/>
</dbReference>
<evidence type="ECO:0000313" key="4">
    <source>
        <dbReference type="EMBL" id="KAJ9668159.1"/>
    </source>
</evidence>
<feature type="compositionally biased region" description="Basic and acidic residues" evidence="3">
    <location>
        <begin position="187"/>
        <end position="201"/>
    </location>
</feature>
<feature type="region of interest" description="Disordered" evidence="3">
    <location>
        <begin position="271"/>
        <end position="315"/>
    </location>
</feature>
<comment type="caution">
    <text evidence="4">The sequence shown here is derived from an EMBL/GenBank/DDBJ whole genome shotgun (WGS) entry which is preliminary data.</text>
</comment>
<evidence type="ECO:0000256" key="2">
    <source>
        <dbReference type="ARBA" id="ARBA00023242"/>
    </source>
</evidence>